<dbReference type="OrthoDB" id="76293at2759"/>
<dbReference type="Proteomes" id="UP000011668">
    <property type="component" value="Unassembled WGS sequence"/>
</dbReference>
<evidence type="ECO:0000313" key="2">
    <source>
        <dbReference type="Proteomes" id="UP000011668"/>
    </source>
</evidence>
<dbReference type="EMBL" id="AFRT01002954">
    <property type="protein sequence ID" value="ELU36922.1"/>
    <property type="molecule type" value="Genomic_DNA"/>
</dbReference>
<organism evidence="1 2">
    <name type="scientific">Thanatephorus cucumeris (strain AG1-IA)</name>
    <name type="common">Rice sheath blight fungus</name>
    <name type="synonym">Rhizoctonia solani</name>
    <dbReference type="NCBI Taxonomy" id="983506"/>
    <lineage>
        <taxon>Eukaryota</taxon>
        <taxon>Fungi</taxon>
        <taxon>Dikarya</taxon>
        <taxon>Basidiomycota</taxon>
        <taxon>Agaricomycotina</taxon>
        <taxon>Agaricomycetes</taxon>
        <taxon>Cantharellales</taxon>
        <taxon>Ceratobasidiaceae</taxon>
        <taxon>Rhizoctonia</taxon>
        <taxon>Rhizoctonia solani AG-1</taxon>
    </lineage>
</organism>
<dbReference type="AlphaFoldDB" id="L8WJL5"/>
<keyword evidence="2" id="KW-1185">Reference proteome</keyword>
<evidence type="ECO:0000313" key="1">
    <source>
        <dbReference type="EMBL" id="ELU36922.1"/>
    </source>
</evidence>
<protein>
    <submittedName>
        <fullName evidence="1">Uncharacterized protein</fullName>
    </submittedName>
</protein>
<reference evidence="1 2" key="1">
    <citation type="journal article" date="2013" name="Nat. Commun.">
        <title>The evolution and pathogenic mechanisms of the rice sheath blight pathogen.</title>
        <authorList>
            <person name="Zheng A."/>
            <person name="Lin R."/>
            <person name="Xu L."/>
            <person name="Qin P."/>
            <person name="Tang C."/>
            <person name="Ai P."/>
            <person name="Zhang D."/>
            <person name="Liu Y."/>
            <person name="Sun Z."/>
            <person name="Feng H."/>
            <person name="Wang Y."/>
            <person name="Chen Y."/>
            <person name="Liang X."/>
            <person name="Fu R."/>
            <person name="Li Q."/>
            <person name="Zhang J."/>
            <person name="Yu X."/>
            <person name="Xie Z."/>
            <person name="Ding L."/>
            <person name="Guan P."/>
            <person name="Tang J."/>
            <person name="Liang Y."/>
            <person name="Wang S."/>
            <person name="Deng Q."/>
            <person name="Li S."/>
            <person name="Zhu J."/>
            <person name="Wang L."/>
            <person name="Liu H."/>
            <person name="Li P."/>
        </authorList>
    </citation>
    <scope>NUCLEOTIDE SEQUENCE [LARGE SCALE GENOMIC DNA]</scope>
    <source>
        <strain evidence="2">AG-1 IA</strain>
    </source>
</reference>
<sequence>MRGTVIAFDAWVVSWSLDSPPPYGEARHHIKEASYYGTNEWSIKLEIKVPGLGAGQFTHEPLKINFVGIEEKAMWPGKKNDRAGPAMEVFERMDQWFEEKRGGVDDVMLLGCVAGMAVI</sequence>
<name>L8WJL5_THACA</name>
<accession>L8WJL5</accession>
<dbReference type="HOGENOM" id="CLU_2063076_0_0_1"/>
<dbReference type="STRING" id="983506.L8WJL5"/>
<gene>
    <name evidence="1" type="ORF">AG1IA_09051</name>
</gene>
<proteinExistence type="predicted"/>
<comment type="caution">
    <text evidence="1">The sequence shown here is derived from an EMBL/GenBank/DDBJ whole genome shotgun (WGS) entry which is preliminary data.</text>
</comment>
<dbReference type="OMA" id="QFTHEPL"/>